<dbReference type="PROSITE" id="PS50943">
    <property type="entry name" value="HTH_CROC1"/>
    <property type="match status" value="1"/>
</dbReference>
<dbReference type="GO" id="GO:0003677">
    <property type="term" value="F:DNA binding"/>
    <property type="evidence" value="ECO:0007669"/>
    <property type="project" value="InterPro"/>
</dbReference>
<dbReference type="CDD" id="cd00093">
    <property type="entry name" value="HTH_XRE"/>
    <property type="match status" value="1"/>
</dbReference>
<dbReference type="InterPro" id="IPR010982">
    <property type="entry name" value="Lambda_DNA-bd_dom_sf"/>
</dbReference>
<dbReference type="Gene3D" id="1.10.260.40">
    <property type="entry name" value="lambda repressor-like DNA-binding domains"/>
    <property type="match status" value="1"/>
</dbReference>
<gene>
    <name evidence="2" type="ORF">GA0061098_10737</name>
</gene>
<name>A0A1C3XV14_9BRAD</name>
<dbReference type="RefSeq" id="WP_129591129.1">
    <property type="nucleotide sequence ID" value="NZ_FMAI01000073.1"/>
</dbReference>
<evidence type="ECO:0000259" key="1">
    <source>
        <dbReference type="PROSITE" id="PS50943"/>
    </source>
</evidence>
<keyword evidence="3" id="KW-1185">Reference proteome</keyword>
<proteinExistence type="predicted"/>
<sequence>MFIFTPADLGAVIRDRRKHLKLDQATLATKIGVSRQWVIDIERGHPRRRIPRSKKSSYTAEQVNAAIEGAKAGLTMSQLTSYRHSDTRVIRANQLQAPMCDDPQLAALLKPIFLKKRASLYQPRKLIVAKSINRGPSLTGIIAGPSNEIFTAVDRAGPRYLDFETRKEVMSEMMLAILEGALTIEDAPRRYREFLRATHRMFPTKYGRAMLKRHSIWRRTRRTRTMPMGWPSWRKSGSFARCA</sequence>
<accession>A0A1C3XV14</accession>
<dbReference type="EMBL" id="FMAI01000073">
    <property type="protein sequence ID" value="SCB56092.1"/>
    <property type="molecule type" value="Genomic_DNA"/>
</dbReference>
<dbReference type="AlphaFoldDB" id="A0A1C3XV14"/>
<dbReference type="SUPFAM" id="SSF47413">
    <property type="entry name" value="lambda repressor-like DNA-binding domains"/>
    <property type="match status" value="1"/>
</dbReference>
<dbReference type="Pfam" id="PF01381">
    <property type="entry name" value="HTH_3"/>
    <property type="match status" value="1"/>
</dbReference>
<evidence type="ECO:0000313" key="3">
    <source>
        <dbReference type="Proteomes" id="UP000199184"/>
    </source>
</evidence>
<feature type="domain" description="HTH cro/C1-type" evidence="1">
    <location>
        <begin position="13"/>
        <end position="44"/>
    </location>
</feature>
<protein>
    <submittedName>
        <fullName evidence="2">Helix-turn-helix</fullName>
    </submittedName>
</protein>
<evidence type="ECO:0000313" key="2">
    <source>
        <dbReference type="EMBL" id="SCB56092.1"/>
    </source>
</evidence>
<dbReference type="Proteomes" id="UP000199184">
    <property type="component" value="Unassembled WGS sequence"/>
</dbReference>
<dbReference type="InterPro" id="IPR001387">
    <property type="entry name" value="Cro/C1-type_HTH"/>
</dbReference>
<organism evidence="2 3">
    <name type="scientific">Bradyrhizobium shewense</name>
    <dbReference type="NCBI Taxonomy" id="1761772"/>
    <lineage>
        <taxon>Bacteria</taxon>
        <taxon>Pseudomonadati</taxon>
        <taxon>Pseudomonadota</taxon>
        <taxon>Alphaproteobacteria</taxon>
        <taxon>Hyphomicrobiales</taxon>
        <taxon>Nitrobacteraceae</taxon>
        <taxon>Bradyrhizobium</taxon>
    </lineage>
</organism>
<reference evidence="3" key="1">
    <citation type="submission" date="2016-08" db="EMBL/GenBank/DDBJ databases">
        <authorList>
            <person name="Varghese N."/>
            <person name="Submissions Spin"/>
        </authorList>
    </citation>
    <scope>NUCLEOTIDE SEQUENCE [LARGE SCALE GENOMIC DNA]</scope>
    <source>
        <strain evidence="3">ERR11</strain>
    </source>
</reference>